<dbReference type="Pfam" id="PF14430">
    <property type="entry name" value="Imm1"/>
    <property type="match status" value="1"/>
</dbReference>
<organism evidence="1 2">
    <name type="scientific">Allokutzneria multivorans</name>
    <dbReference type="NCBI Taxonomy" id="1142134"/>
    <lineage>
        <taxon>Bacteria</taxon>
        <taxon>Bacillati</taxon>
        <taxon>Actinomycetota</taxon>
        <taxon>Actinomycetes</taxon>
        <taxon>Pseudonocardiales</taxon>
        <taxon>Pseudonocardiaceae</taxon>
        <taxon>Allokutzneria</taxon>
    </lineage>
</organism>
<evidence type="ECO:0000313" key="1">
    <source>
        <dbReference type="EMBL" id="GAA3985622.1"/>
    </source>
</evidence>
<name>A0ABP7QQ94_9PSEU</name>
<dbReference type="EMBL" id="BAABAL010000001">
    <property type="protein sequence ID" value="GAA3985622.1"/>
    <property type="molecule type" value="Genomic_DNA"/>
</dbReference>
<dbReference type="RefSeq" id="WP_344870302.1">
    <property type="nucleotide sequence ID" value="NZ_BAABAL010000001.1"/>
</dbReference>
<evidence type="ECO:0000313" key="2">
    <source>
        <dbReference type="Proteomes" id="UP001501747"/>
    </source>
</evidence>
<accession>A0ABP7QQ94</accession>
<reference evidence="2" key="1">
    <citation type="journal article" date="2019" name="Int. J. Syst. Evol. Microbiol.">
        <title>The Global Catalogue of Microorganisms (GCM) 10K type strain sequencing project: providing services to taxonomists for standard genome sequencing and annotation.</title>
        <authorList>
            <consortium name="The Broad Institute Genomics Platform"/>
            <consortium name="The Broad Institute Genome Sequencing Center for Infectious Disease"/>
            <person name="Wu L."/>
            <person name="Ma J."/>
        </authorList>
    </citation>
    <scope>NUCLEOTIDE SEQUENCE [LARGE SCALE GENOMIC DNA]</scope>
    <source>
        <strain evidence="2">JCM 17342</strain>
    </source>
</reference>
<gene>
    <name evidence="1" type="ORF">GCM10022247_00130</name>
</gene>
<dbReference type="InterPro" id="IPR025680">
    <property type="entry name" value="DddI"/>
</dbReference>
<keyword evidence="2" id="KW-1185">Reference proteome</keyword>
<comment type="caution">
    <text evidence="1">The sequence shown here is derived from an EMBL/GenBank/DDBJ whole genome shotgun (WGS) entry which is preliminary data.</text>
</comment>
<protein>
    <submittedName>
        <fullName evidence="1">Imm1 family immunity protein</fullName>
    </submittedName>
</protein>
<proteinExistence type="predicted"/>
<sequence length="147" mass="16061">MVALEASYAISNRGPQIINSPEELDDLLNRMVTDGRQDGQVPPLVELFCDTKDGWALAYIGVNVKRGTGFMTHSNPAGSVTSFNGTNDRSAVEYSYMGHLREIPANAEAPLDDVRKAAHEFFTSAGARPTCLTWQEDAEVERPDASE</sequence>
<dbReference type="Proteomes" id="UP001501747">
    <property type="component" value="Unassembled WGS sequence"/>
</dbReference>